<dbReference type="AlphaFoldDB" id="A0A2P2QB75"/>
<dbReference type="EMBL" id="GGEC01083700">
    <property type="protein sequence ID" value="MBX64184.1"/>
    <property type="molecule type" value="Transcribed_RNA"/>
</dbReference>
<sequence length="46" mass="5291">MIKKEILLQHSSNHRLHAKMEPAESFICLQTITESIWNGILTKNVS</sequence>
<proteinExistence type="predicted"/>
<protein>
    <submittedName>
        <fullName evidence="1">Uncharacterized protein</fullName>
    </submittedName>
</protein>
<evidence type="ECO:0000313" key="1">
    <source>
        <dbReference type="EMBL" id="MBX64184.1"/>
    </source>
</evidence>
<reference evidence="1" key="1">
    <citation type="submission" date="2018-02" db="EMBL/GenBank/DDBJ databases">
        <title>Rhizophora mucronata_Transcriptome.</title>
        <authorList>
            <person name="Meera S.P."/>
            <person name="Sreeshan A."/>
            <person name="Augustine A."/>
        </authorList>
    </citation>
    <scope>NUCLEOTIDE SEQUENCE</scope>
    <source>
        <tissue evidence="1">Leaf</tissue>
    </source>
</reference>
<organism evidence="1">
    <name type="scientific">Rhizophora mucronata</name>
    <name type="common">Asiatic mangrove</name>
    <dbReference type="NCBI Taxonomy" id="61149"/>
    <lineage>
        <taxon>Eukaryota</taxon>
        <taxon>Viridiplantae</taxon>
        <taxon>Streptophyta</taxon>
        <taxon>Embryophyta</taxon>
        <taxon>Tracheophyta</taxon>
        <taxon>Spermatophyta</taxon>
        <taxon>Magnoliopsida</taxon>
        <taxon>eudicotyledons</taxon>
        <taxon>Gunneridae</taxon>
        <taxon>Pentapetalae</taxon>
        <taxon>rosids</taxon>
        <taxon>fabids</taxon>
        <taxon>Malpighiales</taxon>
        <taxon>Rhizophoraceae</taxon>
        <taxon>Rhizophora</taxon>
    </lineage>
</organism>
<accession>A0A2P2QB75</accession>
<name>A0A2P2QB75_RHIMU</name>